<feature type="transmembrane region" description="Helical" evidence="1">
    <location>
        <begin position="87"/>
        <end position="107"/>
    </location>
</feature>
<evidence type="ECO:0000313" key="2">
    <source>
        <dbReference type="Proteomes" id="UP000694865"/>
    </source>
</evidence>
<feature type="transmembrane region" description="Helical" evidence="1">
    <location>
        <begin position="339"/>
        <end position="358"/>
    </location>
</feature>
<evidence type="ECO:0000313" key="3">
    <source>
        <dbReference type="RefSeq" id="XP_006817782.1"/>
    </source>
</evidence>
<feature type="transmembrane region" description="Helical" evidence="1">
    <location>
        <begin position="159"/>
        <end position="184"/>
    </location>
</feature>
<dbReference type="PANTHER" id="PTHR19346">
    <property type="entry name" value="SUGAR PHOSPHATE TRANSPORTER DOMAIN-CONTAINING PROTEIN"/>
    <property type="match status" value="1"/>
</dbReference>
<dbReference type="GeneID" id="100373866"/>
<keyword evidence="1" id="KW-0812">Transmembrane</keyword>
<gene>
    <name evidence="3" type="primary">LOC100373866</name>
</gene>
<keyword evidence="1" id="KW-0472">Membrane</keyword>
<dbReference type="Proteomes" id="UP000694865">
    <property type="component" value="Unplaced"/>
</dbReference>
<dbReference type="RefSeq" id="XP_006817782.1">
    <property type="nucleotide sequence ID" value="XM_006817719.1"/>
</dbReference>
<feature type="transmembrane region" description="Helical" evidence="1">
    <location>
        <begin position="191"/>
        <end position="209"/>
    </location>
</feature>
<keyword evidence="2" id="KW-1185">Reference proteome</keyword>
<feature type="transmembrane region" description="Helical" evidence="1">
    <location>
        <begin position="50"/>
        <end position="67"/>
    </location>
</feature>
<reference evidence="3" key="1">
    <citation type="submission" date="2025-08" db="UniProtKB">
        <authorList>
            <consortium name="RefSeq"/>
        </authorList>
    </citation>
    <scope>IDENTIFICATION</scope>
    <source>
        <tissue evidence="3">Testes</tissue>
    </source>
</reference>
<sequence>MAESDDDTDKLEEVDYSSDARLVTNSDAKDEEIQVIISDNKCISKTTCKWLIGLFIVIGIAVSWVGATQFTQSTYTDEFDGPFFNVWFSTTWMLVCYLGYFPPAFFLGRNKWHARLIYSEDEAVFGEAGLTLWNYFRLIAPFGICWAVTNYMYTYALGFIAAADVTALFSSNTAFIYILSILWLNELITPVKVLATIFSIAGVVLMAAGDGFLRSTAVGVALSVGAAIGAALYKVLFKRFIGDATSGQVSLFLTCTGAFNLLFLWPVMLTLYLTGIESWDWNEMPWKFLCGSAALSVVFNFLINFGIAFTYPLFIAIGTVIGIPLNAVVDYIWRDNAFGTLQIIGSVFIVGGFLLMLIPNKWQDKVTWPRFVRCGCCTRCHHSAL</sequence>
<dbReference type="PANTHER" id="PTHR19346:SF4">
    <property type="entry name" value="SUGAR PHOSPHATE TRANSPORTER DOMAIN-CONTAINING PROTEIN"/>
    <property type="match status" value="1"/>
</dbReference>
<keyword evidence="1" id="KW-1133">Transmembrane helix</keyword>
<dbReference type="SUPFAM" id="SSF103481">
    <property type="entry name" value="Multidrug resistance efflux transporter EmrE"/>
    <property type="match status" value="2"/>
</dbReference>
<organism evidence="2 3">
    <name type="scientific">Saccoglossus kowalevskii</name>
    <name type="common">Acorn worm</name>
    <dbReference type="NCBI Taxonomy" id="10224"/>
    <lineage>
        <taxon>Eukaryota</taxon>
        <taxon>Metazoa</taxon>
        <taxon>Hemichordata</taxon>
        <taxon>Enteropneusta</taxon>
        <taxon>Harrimaniidae</taxon>
        <taxon>Saccoglossus</taxon>
    </lineage>
</organism>
<protein>
    <submittedName>
        <fullName evidence="3">Solute carrier family 35 member F4-like</fullName>
    </submittedName>
</protein>
<dbReference type="InterPro" id="IPR026505">
    <property type="entry name" value="Solute_c_fam_35_mem_F3/F4"/>
</dbReference>
<name>A0ABM0MCP1_SACKO</name>
<feature type="transmembrane region" description="Helical" evidence="1">
    <location>
        <begin position="313"/>
        <end position="333"/>
    </location>
</feature>
<feature type="transmembrane region" description="Helical" evidence="1">
    <location>
        <begin position="215"/>
        <end position="237"/>
    </location>
</feature>
<accession>A0ABM0MCP1</accession>
<evidence type="ECO:0000256" key="1">
    <source>
        <dbReference type="SAM" id="Phobius"/>
    </source>
</evidence>
<feature type="transmembrane region" description="Helical" evidence="1">
    <location>
        <begin position="135"/>
        <end position="153"/>
    </location>
</feature>
<proteinExistence type="predicted"/>
<feature type="transmembrane region" description="Helical" evidence="1">
    <location>
        <begin position="249"/>
        <end position="274"/>
    </location>
</feature>
<dbReference type="InterPro" id="IPR037185">
    <property type="entry name" value="EmrE-like"/>
</dbReference>